<sequence length="138" mass="15319">MKELQVILLTPEVKTVLSGVSHLILECPDGKRGILPGHAPAVIELAIGVLEARFQGGEREYYAISGGVAEITPETVTILTETCEKGNEIDEFSTRRILENIRKEIQEKRGDPETIHLEARLLFSLAKLKAKELSQKRS</sequence>
<dbReference type="InterPro" id="IPR036771">
    <property type="entry name" value="ATPsynth_dsu/esu_N"/>
</dbReference>
<keyword evidence="7 9" id="KW-0139">CF(1)</keyword>
<keyword evidence="6 9" id="KW-0472">Membrane</keyword>
<dbReference type="InterPro" id="IPR020546">
    <property type="entry name" value="ATP_synth_F1_dsu/esu_N"/>
</dbReference>
<evidence type="ECO:0000256" key="9">
    <source>
        <dbReference type="HAMAP-Rule" id="MF_00530"/>
    </source>
</evidence>
<feature type="domain" description="ATP synthase F1 complex delta/epsilon subunit N-terminal" evidence="11">
    <location>
        <begin position="4"/>
        <end position="82"/>
    </location>
</feature>
<accession>A0ABZ2YGW6</accession>
<comment type="subcellular location">
    <subcellularLocation>
        <location evidence="9">Cell membrane</location>
        <topology evidence="9">Peripheral membrane protein</topology>
    </subcellularLocation>
    <subcellularLocation>
        <location evidence="2">Endomembrane system</location>
        <topology evidence="2">Peripheral membrane protein</topology>
    </subcellularLocation>
</comment>
<dbReference type="RefSeq" id="WP_369019171.1">
    <property type="nucleotide sequence ID" value="NZ_CP121689.1"/>
</dbReference>
<dbReference type="SUPFAM" id="SSF51344">
    <property type="entry name" value="Epsilon subunit of F1F0-ATP synthase N-terminal domain"/>
    <property type="match status" value="1"/>
</dbReference>
<evidence type="ECO:0000313" key="12">
    <source>
        <dbReference type="EMBL" id="WZL77005.1"/>
    </source>
</evidence>
<evidence type="ECO:0000256" key="3">
    <source>
        <dbReference type="ARBA" id="ARBA00005712"/>
    </source>
</evidence>
<keyword evidence="5 9" id="KW-0406">Ion transport</keyword>
<dbReference type="EMBL" id="CP121689">
    <property type="protein sequence ID" value="WZL77005.1"/>
    <property type="molecule type" value="Genomic_DNA"/>
</dbReference>
<evidence type="ECO:0000256" key="5">
    <source>
        <dbReference type="ARBA" id="ARBA00023065"/>
    </source>
</evidence>
<dbReference type="CDD" id="cd12152">
    <property type="entry name" value="F1-ATPase_delta"/>
    <property type="match status" value="1"/>
</dbReference>
<gene>
    <name evidence="9 12" type="primary">atpC</name>
    <name evidence="12" type="ORF">QBE54_04575</name>
</gene>
<dbReference type="PANTHER" id="PTHR13822">
    <property type="entry name" value="ATP SYNTHASE DELTA/EPSILON CHAIN"/>
    <property type="match status" value="1"/>
</dbReference>
<dbReference type="NCBIfam" id="TIGR01216">
    <property type="entry name" value="ATP_synt_epsi"/>
    <property type="match status" value="1"/>
</dbReference>
<reference evidence="12 13" key="1">
    <citation type="submission" date="2023-03" db="EMBL/GenBank/DDBJ databases">
        <title>Novel Species.</title>
        <authorList>
            <person name="Ma S."/>
        </authorList>
    </citation>
    <scope>NUCLEOTIDE SEQUENCE [LARGE SCALE GENOMIC DNA]</scope>
    <source>
        <strain evidence="12 13">B11</strain>
    </source>
</reference>
<dbReference type="Pfam" id="PF02823">
    <property type="entry name" value="ATP-synt_DE_N"/>
    <property type="match status" value="1"/>
</dbReference>
<proteinExistence type="inferred from homology"/>
<evidence type="ECO:0000256" key="10">
    <source>
        <dbReference type="RuleBase" id="RU003656"/>
    </source>
</evidence>
<evidence type="ECO:0000259" key="11">
    <source>
        <dbReference type="Pfam" id="PF02823"/>
    </source>
</evidence>
<keyword evidence="9" id="KW-0375">Hydrogen ion transport</keyword>
<protein>
    <recommendedName>
        <fullName evidence="9">ATP synthase epsilon chain</fullName>
    </recommendedName>
    <alternativeName>
        <fullName evidence="9">ATP synthase F1 sector epsilon subunit</fullName>
    </alternativeName>
    <alternativeName>
        <fullName evidence="9">F-ATPase epsilon subunit</fullName>
    </alternativeName>
</protein>
<dbReference type="HAMAP" id="MF_00530">
    <property type="entry name" value="ATP_synth_epsil_bac"/>
    <property type="match status" value="1"/>
</dbReference>
<evidence type="ECO:0000313" key="13">
    <source>
        <dbReference type="Proteomes" id="UP001461341"/>
    </source>
</evidence>
<comment type="similarity">
    <text evidence="3 9 10">Belongs to the ATPase epsilon chain family.</text>
</comment>
<evidence type="ECO:0000256" key="6">
    <source>
        <dbReference type="ARBA" id="ARBA00023136"/>
    </source>
</evidence>
<comment type="function">
    <text evidence="1 9">Produces ATP from ADP in the presence of a proton gradient across the membrane.</text>
</comment>
<dbReference type="InterPro" id="IPR001469">
    <property type="entry name" value="ATP_synth_F1_dsu/esu"/>
</dbReference>
<keyword evidence="13" id="KW-1185">Reference proteome</keyword>
<dbReference type="Gene3D" id="2.60.15.10">
    <property type="entry name" value="F0F1 ATP synthase delta/epsilon subunit, N-terminal"/>
    <property type="match status" value="1"/>
</dbReference>
<comment type="subunit">
    <text evidence="9 10">F-type ATPases have 2 components, CF(1) - the catalytic core - and CF(0) - the membrane proton channel. CF(1) has five subunits: alpha(3), beta(3), gamma(1), delta(1), epsilon(1). CF(0) has three main subunits: a, b and c.</text>
</comment>
<evidence type="ECO:0000256" key="8">
    <source>
        <dbReference type="ARBA" id="ARBA00023310"/>
    </source>
</evidence>
<name>A0ABZ2YGW6_9BACT</name>
<organism evidence="12 13">
    <name type="scientific">Thermatribacter velox</name>
    <dbReference type="NCBI Taxonomy" id="3039681"/>
    <lineage>
        <taxon>Bacteria</taxon>
        <taxon>Pseudomonadati</taxon>
        <taxon>Atribacterota</taxon>
        <taxon>Atribacteria</taxon>
        <taxon>Atribacterales</taxon>
        <taxon>Thermatribacteraceae</taxon>
        <taxon>Thermatribacter</taxon>
    </lineage>
</organism>
<keyword evidence="9" id="KW-1003">Cell membrane</keyword>
<keyword evidence="4 9" id="KW-0813">Transport</keyword>
<dbReference type="Proteomes" id="UP001461341">
    <property type="component" value="Chromosome"/>
</dbReference>
<evidence type="ECO:0000256" key="4">
    <source>
        <dbReference type="ARBA" id="ARBA00022448"/>
    </source>
</evidence>
<evidence type="ECO:0000256" key="1">
    <source>
        <dbReference type="ARBA" id="ARBA00003543"/>
    </source>
</evidence>
<evidence type="ECO:0000256" key="7">
    <source>
        <dbReference type="ARBA" id="ARBA00023196"/>
    </source>
</evidence>
<dbReference type="PANTHER" id="PTHR13822:SF10">
    <property type="entry name" value="ATP SYNTHASE EPSILON CHAIN, CHLOROPLASTIC"/>
    <property type="match status" value="1"/>
</dbReference>
<evidence type="ECO:0000256" key="2">
    <source>
        <dbReference type="ARBA" id="ARBA00004184"/>
    </source>
</evidence>
<keyword evidence="8 9" id="KW-0066">ATP synthesis</keyword>